<dbReference type="InterPro" id="IPR050849">
    <property type="entry name" value="HAD-like_hydrolase_phosphatase"/>
</dbReference>
<dbReference type="EMBL" id="JAGFBS010000009">
    <property type="protein sequence ID" value="KAG6377313.1"/>
    <property type="molecule type" value="Genomic_DNA"/>
</dbReference>
<reference evidence="1" key="1">
    <citation type="submission" date="2021-03" db="EMBL/GenBank/DDBJ databases">
        <title>Evolutionary innovations through gain and loss of genes in the ectomycorrhizal Boletales.</title>
        <authorList>
            <person name="Wu G."/>
            <person name="Miyauchi S."/>
            <person name="Morin E."/>
            <person name="Yang Z.-L."/>
            <person name="Xu J."/>
            <person name="Martin F.M."/>
        </authorList>
    </citation>
    <scope>NUCLEOTIDE SEQUENCE</scope>
    <source>
        <strain evidence="1">BR01</strain>
    </source>
</reference>
<organism evidence="1 2">
    <name type="scientific">Boletus reticuloceps</name>
    <dbReference type="NCBI Taxonomy" id="495285"/>
    <lineage>
        <taxon>Eukaryota</taxon>
        <taxon>Fungi</taxon>
        <taxon>Dikarya</taxon>
        <taxon>Basidiomycota</taxon>
        <taxon>Agaricomycotina</taxon>
        <taxon>Agaricomycetes</taxon>
        <taxon>Agaricomycetidae</taxon>
        <taxon>Boletales</taxon>
        <taxon>Boletineae</taxon>
        <taxon>Boletaceae</taxon>
        <taxon>Boletoideae</taxon>
        <taxon>Boletus</taxon>
    </lineage>
</organism>
<dbReference type="OrthoDB" id="10014216at2759"/>
<evidence type="ECO:0000313" key="1">
    <source>
        <dbReference type="EMBL" id="KAG6377313.1"/>
    </source>
</evidence>
<dbReference type="Proteomes" id="UP000683000">
    <property type="component" value="Unassembled WGS sequence"/>
</dbReference>
<sequence>MSGGFQTQPFYFDKKLRRAERLGWHDHDVRLQRLYAHSWRTNYALRRRKNFTDITDNYGMGASQRIALNMEILEYDKSGKTKGKSFKDAFELMLRSVSDNGHSLEGCKMYLTTPRAVDGRRPVDFTDGFIDFKKFCDESDVPFTIVSSGMDELIRAVLTELAKGSDKDVVKDIAIVSNGVRRDATGKWFITWRHPDSAYGHDKSQAILPYQEYRQTHDGRGPTVFFFGDGVSDLSAAQHADILFVKVTGIDEKDNLKKHCDKAGIPYIPFFDFRVAKAIVGQIVRGDKTKDDFLIKPVGGAN</sequence>
<dbReference type="Pfam" id="PF12710">
    <property type="entry name" value="HAD"/>
    <property type="match status" value="1"/>
</dbReference>
<gene>
    <name evidence="1" type="ORF">JVT61DRAFT_15102</name>
</gene>
<accession>A0A8I3ABH8</accession>
<proteinExistence type="predicted"/>
<dbReference type="PANTHER" id="PTHR28181">
    <property type="entry name" value="UPF0655 PROTEIN YCR015C"/>
    <property type="match status" value="1"/>
</dbReference>
<dbReference type="InterPro" id="IPR036412">
    <property type="entry name" value="HAD-like_sf"/>
</dbReference>
<comment type="caution">
    <text evidence="1">The sequence shown here is derived from an EMBL/GenBank/DDBJ whole genome shotgun (WGS) entry which is preliminary data.</text>
</comment>
<protein>
    <submittedName>
        <fullName evidence="1">HAD-like domain-containing protein</fullName>
    </submittedName>
</protein>
<dbReference type="SUPFAM" id="SSF56784">
    <property type="entry name" value="HAD-like"/>
    <property type="match status" value="1"/>
</dbReference>
<dbReference type="InterPro" id="IPR023214">
    <property type="entry name" value="HAD_sf"/>
</dbReference>
<dbReference type="AlphaFoldDB" id="A0A8I3ABH8"/>
<name>A0A8I3ABH8_9AGAM</name>
<dbReference type="Gene3D" id="3.40.50.1000">
    <property type="entry name" value="HAD superfamily/HAD-like"/>
    <property type="match status" value="1"/>
</dbReference>
<keyword evidence="2" id="KW-1185">Reference proteome</keyword>
<evidence type="ECO:0000313" key="2">
    <source>
        <dbReference type="Proteomes" id="UP000683000"/>
    </source>
</evidence>
<dbReference type="PANTHER" id="PTHR28181:SF2">
    <property type="entry name" value="PHOSPHORIC MONOESTER HYDROLASE"/>
    <property type="match status" value="1"/>
</dbReference>